<sequence>MATEPQVKEQLIIKTDSCIQYIDIDQRLQYVYDIEQLIWSLNNDNLYQSREQIMKIIKEHKNIVKFTLKCIDYVSNKRKKEYQIFVDIFIYISRAFNTIVDIKNNEFAVLLNYYELKLAKDKKTKDVDTIKNIAPENTIYHAIIWDQFEKMGDYYVDGFDPNKTYKDYNSNKFSLLDLAAKYSSVNCFKFLIANNAKITEKTVKACIEGGNNEILRILVQKGANLNFMLSVAIESHQNQIADYLISNFNCEKITIAQCLAMFNIQAAFFLFDNGNDINETFNEILYLYSSKNSLYSIIQFTIHL</sequence>
<dbReference type="SUPFAM" id="SSF48403">
    <property type="entry name" value="Ankyrin repeat"/>
    <property type="match status" value="1"/>
</dbReference>
<dbReference type="OrthoDB" id="10607379at2759"/>
<accession>A2DMX2</accession>
<reference evidence="2" key="1">
    <citation type="submission" date="2006-10" db="EMBL/GenBank/DDBJ databases">
        <authorList>
            <person name="Amadeo P."/>
            <person name="Zhao Q."/>
            <person name="Wortman J."/>
            <person name="Fraser-Liggett C."/>
            <person name="Carlton J."/>
        </authorList>
    </citation>
    <scope>NUCLEOTIDE SEQUENCE</scope>
    <source>
        <strain evidence="2">G3</strain>
    </source>
</reference>
<dbReference type="PANTHER" id="PTHR24159">
    <property type="match status" value="1"/>
</dbReference>
<dbReference type="KEGG" id="tva:5463849"/>
<proteinExistence type="predicted"/>
<keyword evidence="3" id="KW-1185">Reference proteome</keyword>
<feature type="domain" description="DUF3447" evidence="1">
    <location>
        <begin position="195"/>
        <end position="269"/>
    </location>
</feature>
<dbReference type="Pfam" id="PF11929">
    <property type="entry name" value="DUF3447"/>
    <property type="match status" value="1"/>
</dbReference>
<name>A2DMX2_TRIV3</name>
<dbReference type="VEuPathDB" id="TrichDB:TVAG_254550"/>
<protein>
    <recommendedName>
        <fullName evidence="1">DUF3447 domain-containing protein</fullName>
    </recommendedName>
</protein>
<gene>
    <name evidence="2" type="ORF">TVAG_254550</name>
</gene>
<dbReference type="AlphaFoldDB" id="A2DMX2"/>
<evidence type="ECO:0000313" key="3">
    <source>
        <dbReference type="Proteomes" id="UP000001542"/>
    </source>
</evidence>
<dbReference type="RefSeq" id="XP_001579329.1">
    <property type="nucleotide sequence ID" value="XM_001579279.1"/>
</dbReference>
<evidence type="ECO:0000313" key="2">
    <source>
        <dbReference type="EMBL" id="EAY18343.1"/>
    </source>
</evidence>
<organism evidence="2 3">
    <name type="scientific">Trichomonas vaginalis (strain ATCC PRA-98 / G3)</name>
    <dbReference type="NCBI Taxonomy" id="412133"/>
    <lineage>
        <taxon>Eukaryota</taxon>
        <taxon>Metamonada</taxon>
        <taxon>Parabasalia</taxon>
        <taxon>Trichomonadida</taxon>
        <taxon>Trichomonadidae</taxon>
        <taxon>Trichomonas</taxon>
    </lineage>
</organism>
<dbReference type="PANTHER" id="PTHR24159:SF5">
    <property type="entry name" value="ANK_REP_REGION DOMAIN-CONTAINING PROTEIN"/>
    <property type="match status" value="1"/>
</dbReference>
<dbReference type="EMBL" id="DS113220">
    <property type="protein sequence ID" value="EAY18343.1"/>
    <property type="molecule type" value="Genomic_DNA"/>
</dbReference>
<dbReference type="InParanoid" id="A2DMX2"/>
<reference evidence="2" key="2">
    <citation type="journal article" date="2007" name="Science">
        <title>Draft genome sequence of the sexually transmitted pathogen Trichomonas vaginalis.</title>
        <authorList>
            <person name="Carlton J.M."/>
            <person name="Hirt R.P."/>
            <person name="Silva J.C."/>
            <person name="Delcher A.L."/>
            <person name="Schatz M."/>
            <person name="Zhao Q."/>
            <person name="Wortman J.R."/>
            <person name="Bidwell S.L."/>
            <person name="Alsmark U.C.M."/>
            <person name="Besteiro S."/>
            <person name="Sicheritz-Ponten T."/>
            <person name="Noel C.J."/>
            <person name="Dacks J.B."/>
            <person name="Foster P.G."/>
            <person name="Simillion C."/>
            <person name="Van de Peer Y."/>
            <person name="Miranda-Saavedra D."/>
            <person name="Barton G.J."/>
            <person name="Westrop G.D."/>
            <person name="Mueller S."/>
            <person name="Dessi D."/>
            <person name="Fiori P.L."/>
            <person name="Ren Q."/>
            <person name="Paulsen I."/>
            <person name="Zhang H."/>
            <person name="Bastida-Corcuera F.D."/>
            <person name="Simoes-Barbosa A."/>
            <person name="Brown M.T."/>
            <person name="Hayes R.D."/>
            <person name="Mukherjee M."/>
            <person name="Okumura C.Y."/>
            <person name="Schneider R."/>
            <person name="Smith A.J."/>
            <person name="Vanacova S."/>
            <person name="Villalvazo M."/>
            <person name="Haas B.J."/>
            <person name="Pertea M."/>
            <person name="Feldblyum T.V."/>
            <person name="Utterback T.R."/>
            <person name="Shu C.L."/>
            <person name="Osoegawa K."/>
            <person name="de Jong P.J."/>
            <person name="Hrdy I."/>
            <person name="Horvathova L."/>
            <person name="Zubacova Z."/>
            <person name="Dolezal P."/>
            <person name="Malik S.B."/>
            <person name="Logsdon J.M. Jr."/>
            <person name="Henze K."/>
            <person name="Gupta A."/>
            <person name="Wang C.C."/>
            <person name="Dunne R.L."/>
            <person name="Upcroft J.A."/>
            <person name="Upcroft P."/>
            <person name="White O."/>
            <person name="Salzberg S.L."/>
            <person name="Tang P."/>
            <person name="Chiu C.-H."/>
            <person name="Lee Y.-S."/>
            <person name="Embley T.M."/>
            <person name="Coombs G.H."/>
            <person name="Mottram J.C."/>
            <person name="Tachezy J."/>
            <person name="Fraser-Liggett C.M."/>
            <person name="Johnson P.J."/>
        </authorList>
    </citation>
    <scope>NUCLEOTIDE SEQUENCE [LARGE SCALE GENOMIC DNA]</scope>
    <source>
        <strain evidence="2">G3</strain>
    </source>
</reference>
<dbReference type="InterPro" id="IPR020683">
    <property type="entry name" value="DUF3447"/>
</dbReference>
<evidence type="ECO:0000259" key="1">
    <source>
        <dbReference type="Pfam" id="PF11929"/>
    </source>
</evidence>
<dbReference type="Proteomes" id="UP000001542">
    <property type="component" value="Unassembled WGS sequence"/>
</dbReference>
<dbReference type="Gene3D" id="1.25.40.20">
    <property type="entry name" value="Ankyrin repeat-containing domain"/>
    <property type="match status" value="1"/>
</dbReference>
<dbReference type="InterPro" id="IPR036770">
    <property type="entry name" value="Ankyrin_rpt-contain_sf"/>
</dbReference>
<dbReference type="SMR" id="A2DMX2"/>
<dbReference type="VEuPathDB" id="TrichDB:TVAGG3_0058590"/>